<organism evidence="2 3">
    <name type="scientific">Phytophthora nicotianae P1976</name>
    <dbReference type="NCBI Taxonomy" id="1317066"/>
    <lineage>
        <taxon>Eukaryota</taxon>
        <taxon>Sar</taxon>
        <taxon>Stramenopiles</taxon>
        <taxon>Oomycota</taxon>
        <taxon>Peronosporomycetes</taxon>
        <taxon>Peronosporales</taxon>
        <taxon>Peronosporaceae</taxon>
        <taxon>Phytophthora</taxon>
    </lineage>
</organism>
<reference evidence="2 3" key="1">
    <citation type="submission" date="2013-11" db="EMBL/GenBank/DDBJ databases">
        <title>The Genome Sequence of Phytophthora parasitica P1976.</title>
        <authorList>
            <consortium name="The Broad Institute Genomics Platform"/>
            <person name="Russ C."/>
            <person name="Tyler B."/>
            <person name="Panabieres F."/>
            <person name="Shan W."/>
            <person name="Tripathy S."/>
            <person name="Grunwald N."/>
            <person name="Machado M."/>
            <person name="Johnson C.S."/>
            <person name="Walker B."/>
            <person name="Young S."/>
            <person name="Zeng Q."/>
            <person name="Gargeya S."/>
            <person name="Fitzgerald M."/>
            <person name="Haas B."/>
            <person name="Abouelleil A."/>
            <person name="Allen A.W."/>
            <person name="Alvarado L."/>
            <person name="Arachchi H.M."/>
            <person name="Berlin A.M."/>
            <person name="Chapman S.B."/>
            <person name="Gainer-Dewar J."/>
            <person name="Goldberg J."/>
            <person name="Griggs A."/>
            <person name="Gujja S."/>
            <person name="Hansen M."/>
            <person name="Howarth C."/>
            <person name="Imamovic A."/>
            <person name="Ireland A."/>
            <person name="Larimer J."/>
            <person name="McCowan C."/>
            <person name="Murphy C."/>
            <person name="Pearson M."/>
            <person name="Poon T.W."/>
            <person name="Priest M."/>
            <person name="Roberts A."/>
            <person name="Saif S."/>
            <person name="Shea T."/>
            <person name="Sisk P."/>
            <person name="Sykes S."/>
            <person name="Wortman J."/>
            <person name="Nusbaum C."/>
            <person name="Birren B."/>
        </authorList>
    </citation>
    <scope>NUCLEOTIDE SEQUENCE [LARGE SCALE GENOMIC DNA]</scope>
    <source>
        <strain evidence="2 3">P1976</strain>
    </source>
</reference>
<accession>A0A081A6N0</accession>
<name>A0A081A6N0_PHYNI</name>
<dbReference type="EMBL" id="ANJA01001788">
    <property type="protein sequence ID" value="ETO74541.1"/>
    <property type="molecule type" value="Genomic_DNA"/>
</dbReference>
<evidence type="ECO:0000313" key="3">
    <source>
        <dbReference type="Proteomes" id="UP000028582"/>
    </source>
</evidence>
<dbReference type="AlphaFoldDB" id="A0A081A6N0"/>
<evidence type="ECO:0000256" key="1">
    <source>
        <dbReference type="SAM" id="MobiDB-lite"/>
    </source>
</evidence>
<feature type="region of interest" description="Disordered" evidence="1">
    <location>
        <begin position="1"/>
        <end position="25"/>
    </location>
</feature>
<comment type="caution">
    <text evidence="2">The sequence shown here is derived from an EMBL/GenBank/DDBJ whole genome shotgun (WGS) entry which is preliminary data.</text>
</comment>
<protein>
    <submittedName>
        <fullName evidence="2">Uncharacterized protein</fullName>
    </submittedName>
</protein>
<evidence type="ECO:0000313" key="2">
    <source>
        <dbReference type="EMBL" id="ETO74541.1"/>
    </source>
</evidence>
<dbReference type="Proteomes" id="UP000028582">
    <property type="component" value="Unassembled WGS sequence"/>
</dbReference>
<sequence>MARELRSHNSADDDSGNVGDCETSSTSCKTLEDIVIED</sequence>
<gene>
    <name evidence="2" type="ORF">F444_09740</name>
</gene>
<proteinExistence type="predicted"/>
<feature type="compositionally biased region" description="Basic and acidic residues" evidence="1">
    <location>
        <begin position="1"/>
        <end position="11"/>
    </location>
</feature>